<proteinExistence type="predicted"/>
<name>T1GV83_MEGSC</name>
<reference evidence="1" key="2">
    <citation type="submission" date="2015-06" db="UniProtKB">
        <authorList>
            <consortium name="EnsemblMetazoa"/>
        </authorList>
    </citation>
    <scope>IDENTIFICATION</scope>
</reference>
<dbReference type="EnsemblMetazoa" id="MESCA007670-RA">
    <property type="protein sequence ID" value="MESCA007670-PA"/>
    <property type="gene ID" value="MESCA007670"/>
</dbReference>
<sequence>MDIKNKITNKSTKILGYADDIDLVERTTSSVASEAGKRSYVERIENERSYGKCKQEVRSVEFPGDYEYSKPHSSIHIPGMKYNDANDDEILRTVIYFRGQADFSVVLSKDPQPDGEAPFFQSVLAHTNGETSSVFLESFTNISDDLPSCDEIQDIPNMFDKVYYEKLTLIVKKEGTLYWYIPGRSAPLLTCKNDGLKDVEYISFSGFDERSADVYYADCPNA</sequence>
<evidence type="ECO:0000313" key="1">
    <source>
        <dbReference type="EnsemblMetazoa" id="MESCA007670-PA"/>
    </source>
</evidence>
<reference evidence="2" key="1">
    <citation type="submission" date="2013-02" db="EMBL/GenBank/DDBJ databases">
        <authorList>
            <person name="Hughes D."/>
        </authorList>
    </citation>
    <scope>NUCLEOTIDE SEQUENCE</scope>
    <source>
        <strain>Durham</strain>
        <strain evidence="2">NC isolate 2 -- Noor lab</strain>
    </source>
</reference>
<evidence type="ECO:0000313" key="2">
    <source>
        <dbReference type="Proteomes" id="UP000015102"/>
    </source>
</evidence>
<accession>T1GV83</accession>
<dbReference type="AlphaFoldDB" id="T1GV83"/>
<organism evidence="1 2">
    <name type="scientific">Megaselia scalaris</name>
    <name type="common">Humpbacked fly</name>
    <name type="synonym">Phora scalaris</name>
    <dbReference type="NCBI Taxonomy" id="36166"/>
    <lineage>
        <taxon>Eukaryota</taxon>
        <taxon>Metazoa</taxon>
        <taxon>Ecdysozoa</taxon>
        <taxon>Arthropoda</taxon>
        <taxon>Hexapoda</taxon>
        <taxon>Insecta</taxon>
        <taxon>Pterygota</taxon>
        <taxon>Neoptera</taxon>
        <taxon>Endopterygota</taxon>
        <taxon>Diptera</taxon>
        <taxon>Brachycera</taxon>
        <taxon>Muscomorpha</taxon>
        <taxon>Platypezoidea</taxon>
        <taxon>Phoridae</taxon>
        <taxon>Megaseliini</taxon>
        <taxon>Megaselia</taxon>
    </lineage>
</organism>
<dbReference type="EMBL" id="CAQQ02390405">
    <property type="status" value="NOT_ANNOTATED_CDS"/>
    <property type="molecule type" value="Genomic_DNA"/>
</dbReference>
<dbReference type="Proteomes" id="UP000015102">
    <property type="component" value="Unassembled WGS sequence"/>
</dbReference>
<protein>
    <submittedName>
        <fullName evidence="1">Uncharacterized protein</fullName>
    </submittedName>
</protein>
<dbReference type="HOGENOM" id="CLU_1246614_0_0_1"/>
<keyword evidence="2" id="KW-1185">Reference proteome</keyword>